<reference evidence="3 4" key="1">
    <citation type="submission" date="2016-06" db="EMBL/GenBank/DDBJ databases">
        <authorList>
            <person name="Kjaerup R.B."/>
            <person name="Dalgaard T.S."/>
            <person name="Juul-Madsen H.R."/>
        </authorList>
    </citation>
    <scope>NUCLEOTIDE SEQUENCE [LARGE SCALE GENOMIC DNA]</scope>
    <source>
        <strain evidence="3 4">DSM 43904</strain>
    </source>
</reference>
<protein>
    <submittedName>
        <fullName evidence="3">Glucoamylase (Glucan-1,4-alpha-glucosidase), GH15 family</fullName>
    </submittedName>
</protein>
<dbReference type="PANTHER" id="PTHR31616">
    <property type="entry name" value="TREHALASE"/>
    <property type="match status" value="1"/>
</dbReference>
<dbReference type="Pfam" id="PF19291">
    <property type="entry name" value="TREH_N"/>
    <property type="match status" value="1"/>
</dbReference>
<dbReference type="InterPro" id="IPR045582">
    <property type="entry name" value="Trehalase-like_N"/>
</dbReference>
<evidence type="ECO:0000259" key="1">
    <source>
        <dbReference type="Pfam" id="PF00723"/>
    </source>
</evidence>
<dbReference type="AlphaFoldDB" id="A0A1C5J6T9"/>
<dbReference type="InterPro" id="IPR008928">
    <property type="entry name" value="6-hairpin_glycosidase_sf"/>
</dbReference>
<keyword evidence="4" id="KW-1185">Reference proteome</keyword>
<evidence type="ECO:0000313" key="3">
    <source>
        <dbReference type="EMBL" id="SCG66267.1"/>
    </source>
</evidence>
<dbReference type="Pfam" id="PF00723">
    <property type="entry name" value="Glyco_hydro_15"/>
    <property type="match status" value="1"/>
</dbReference>
<dbReference type="Gene3D" id="1.50.10.10">
    <property type="match status" value="1"/>
</dbReference>
<feature type="domain" description="GH15-like" evidence="1">
    <location>
        <begin position="227"/>
        <end position="589"/>
    </location>
</feature>
<dbReference type="RefSeq" id="WP_088995240.1">
    <property type="nucleotide sequence ID" value="NZ_LT607750.1"/>
</dbReference>
<dbReference type="InterPro" id="IPR012341">
    <property type="entry name" value="6hp_glycosidase-like_sf"/>
</dbReference>
<dbReference type="Proteomes" id="UP000198217">
    <property type="component" value="Chromosome I"/>
</dbReference>
<dbReference type="GO" id="GO:0004553">
    <property type="term" value="F:hydrolase activity, hydrolyzing O-glycosyl compounds"/>
    <property type="evidence" value="ECO:0007669"/>
    <property type="project" value="UniProtKB-ARBA"/>
</dbReference>
<dbReference type="GO" id="GO:0005975">
    <property type="term" value="P:carbohydrate metabolic process"/>
    <property type="evidence" value="ECO:0007669"/>
    <property type="project" value="InterPro"/>
</dbReference>
<evidence type="ECO:0000259" key="2">
    <source>
        <dbReference type="Pfam" id="PF19291"/>
    </source>
</evidence>
<dbReference type="SUPFAM" id="SSF48208">
    <property type="entry name" value="Six-hairpin glycosidases"/>
    <property type="match status" value="1"/>
</dbReference>
<sequence length="598" mass="65255">MTGPRPPAPISDYGLLGDTRTAALVASDGAIDWLCVPRFDGEPLFGRLVGGPQAGTFRVGPASAATVVERRYRQHTATLETTWAVGGGRLTLAESMVAEVSGRLLPTTLLVRRLSAEGGAVDVVVEFDPRLGVPHRRPRTRHRGGILVCEWGALAVSLSCTPDRTIEPGRPTSVRVVPGHPVTLVLAVAYREPLIHVEPAAAWELVVADEARWRAWTAGIQESLPFREPVVRSLMTIRLLTYSPSQAPVAAPTTSLPEDPGGARNWDYRYVWPRDASIGVNAFLGVGKLDEAHGFLAWLLHASRLERPRLPALFTLTGRHVPRERELSGWPGYHDSVPVRFGNGAADQHQLDGYGWVVDAAWVFVQAGHRLYSETWRAVRGFADVVARRWREPDAGVWEVREPGQHVHSKLMGWLALDRALRIADTHRLPARQRRRWESARDAIAADVRTQGFDPTQGSYVRSYGSTDLDAALLVLPLLGMDSVGSARVRGTIDAIRERLSAGGPLLYRYPPGRDGLPGTEGAFLPCSFWLVQALASTGRRGEAIELFQTLLDYASPLGLFAEEVDPRTGAQLGNYPQTLTHAALVQAALAICDSPPA</sequence>
<dbReference type="InterPro" id="IPR011613">
    <property type="entry name" value="GH15-like"/>
</dbReference>
<feature type="domain" description="Trehalase-like N-terminal" evidence="2">
    <location>
        <begin position="7"/>
        <end position="131"/>
    </location>
</feature>
<accession>A0A1C5J6T9</accession>
<organism evidence="3 4">
    <name type="scientific">Micromonospora echinaurantiaca</name>
    <dbReference type="NCBI Taxonomy" id="47857"/>
    <lineage>
        <taxon>Bacteria</taxon>
        <taxon>Bacillati</taxon>
        <taxon>Actinomycetota</taxon>
        <taxon>Actinomycetes</taxon>
        <taxon>Micromonosporales</taxon>
        <taxon>Micromonosporaceae</taxon>
        <taxon>Micromonospora</taxon>
    </lineage>
</organism>
<dbReference type="PANTHER" id="PTHR31616:SF0">
    <property type="entry name" value="GLUCAN 1,4-ALPHA-GLUCOSIDASE"/>
    <property type="match status" value="1"/>
</dbReference>
<proteinExistence type="predicted"/>
<gene>
    <name evidence="3" type="ORF">GA0070609_4125</name>
</gene>
<dbReference type="EMBL" id="LT607750">
    <property type="protein sequence ID" value="SCG66267.1"/>
    <property type="molecule type" value="Genomic_DNA"/>
</dbReference>
<name>A0A1C5J6T9_9ACTN</name>
<evidence type="ECO:0000313" key="4">
    <source>
        <dbReference type="Proteomes" id="UP000198217"/>
    </source>
</evidence>